<comment type="similarity">
    <text evidence="4 14">Belongs to the cytochrome P450 family.</text>
</comment>
<keyword evidence="5 13" id="KW-0349">Heme</keyword>
<dbReference type="InterPro" id="IPR017972">
    <property type="entry name" value="Cyt_P450_CS"/>
</dbReference>
<evidence type="ECO:0000256" key="7">
    <source>
        <dbReference type="ARBA" id="ARBA00022824"/>
    </source>
</evidence>
<keyword evidence="17" id="KW-1185">Reference proteome</keyword>
<dbReference type="GO" id="GO:0005789">
    <property type="term" value="C:endoplasmic reticulum membrane"/>
    <property type="evidence" value="ECO:0007669"/>
    <property type="project" value="UniProtKB-SubCell"/>
</dbReference>
<evidence type="ECO:0000256" key="5">
    <source>
        <dbReference type="ARBA" id="ARBA00022617"/>
    </source>
</evidence>
<evidence type="ECO:0000256" key="12">
    <source>
        <dbReference type="ARBA" id="ARBA00023136"/>
    </source>
</evidence>
<keyword evidence="12 15" id="KW-0472">Membrane</keyword>
<keyword evidence="11 14" id="KW-0503">Monooxygenase</keyword>
<keyword evidence="7" id="KW-0256">Endoplasmic reticulum</keyword>
<protein>
    <recommendedName>
        <fullName evidence="18">Cytochrome P450</fullName>
    </recommendedName>
</protein>
<dbReference type="PRINTS" id="PR00463">
    <property type="entry name" value="EP450I"/>
</dbReference>
<keyword evidence="9 14" id="KW-0560">Oxidoreductase</keyword>
<comment type="subcellular location">
    <subcellularLocation>
        <location evidence="3">Endoplasmic reticulum membrane</location>
        <topology evidence="3">Peripheral membrane protein</topology>
    </subcellularLocation>
    <subcellularLocation>
        <location evidence="2">Microsome membrane</location>
        <topology evidence="2">Peripheral membrane protein</topology>
    </subcellularLocation>
</comment>
<comment type="cofactor">
    <cofactor evidence="1 13">
        <name>heme</name>
        <dbReference type="ChEBI" id="CHEBI:30413"/>
    </cofactor>
</comment>
<dbReference type="GO" id="GO:0020037">
    <property type="term" value="F:heme binding"/>
    <property type="evidence" value="ECO:0007669"/>
    <property type="project" value="InterPro"/>
</dbReference>
<dbReference type="FunFam" id="1.10.630.10:FF:000042">
    <property type="entry name" value="Cytochrome P450"/>
    <property type="match status" value="1"/>
</dbReference>
<dbReference type="Gene3D" id="1.10.630.10">
    <property type="entry name" value="Cytochrome P450"/>
    <property type="match status" value="1"/>
</dbReference>
<evidence type="ECO:0000313" key="17">
    <source>
        <dbReference type="Proteomes" id="UP000494165"/>
    </source>
</evidence>
<evidence type="ECO:0000256" key="11">
    <source>
        <dbReference type="ARBA" id="ARBA00023033"/>
    </source>
</evidence>
<evidence type="ECO:0000256" key="2">
    <source>
        <dbReference type="ARBA" id="ARBA00004174"/>
    </source>
</evidence>
<proteinExistence type="inferred from homology"/>
<dbReference type="Proteomes" id="UP000494165">
    <property type="component" value="Unassembled WGS sequence"/>
</dbReference>
<keyword evidence="8" id="KW-0492">Microsome</keyword>
<dbReference type="OrthoDB" id="2789670at2759"/>
<dbReference type="InterPro" id="IPR050476">
    <property type="entry name" value="Insect_CytP450_Detox"/>
</dbReference>
<evidence type="ECO:0008006" key="18">
    <source>
        <dbReference type="Google" id="ProtNLM"/>
    </source>
</evidence>
<dbReference type="InterPro" id="IPR036396">
    <property type="entry name" value="Cyt_P450_sf"/>
</dbReference>
<name>A0A8S1CAQ1_9INSE</name>
<evidence type="ECO:0000256" key="3">
    <source>
        <dbReference type="ARBA" id="ARBA00004406"/>
    </source>
</evidence>
<evidence type="ECO:0000256" key="8">
    <source>
        <dbReference type="ARBA" id="ARBA00022848"/>
    </source>
</evidence>
<keyword evidence="6 13" id="KW-0479">Metal-binding</keyword>
<evidence type="ECO:0000256" key="1">
    <source>
        <dbReference type="ARBA" id="ARBA00001971"/>
    </source>
</evidence>
<keyword evidence="15" id="KW-0812">Transmembrane</keyword>
<evidence type="ECO:0000313" key="16">
    <source>
        <dbReference type="EMBL" id="CAB3365184.1"/>
    </source>
</evidence>
<evidence type="ECO:0000256" key="15">
    <source>
        <dbReference type="SAM" id="Phobius"/>
    </source>
</evidence>
<feature type="binding site" description="axial binding residue" evidence="13">
    <location>
        <position position="471"/>
    </location>
    <ligand>
        <name>heme</name>
        <dbReference type="ChEBI" id="CHEBI:30413"/>
    </ligand>
    <ligandPart>
        <name>Fe</name>
        <dbReference type="ChEBI" id="CHEBI:18248"/>
    </ligandPart>
</feature>
<comment type="caution">
    <text evidence="16">The sequence shown here is derived from an EMBL/GenBank/DDBJ whole genome shotgun (WGS) entry which is preliminary data.</text>
</comment>
<dbReference type="InterPro" id="IPR002401">
    <property type="entry name" value="Cyt_P450_E_grp-I"/>
</dbReference>
<dbReference type="Pfam" id="PF00067">
    <property type="entry name" value="p450"/>
    <property type="match status" value="1"/>
</dbReference>
<sequence length="529" mass="61393">MFGFLWSFPLGLKITLGLLGLLFFLVYRYLTSTFDHWKKKGVKFIKPWPIAGSTATIMLMKEHLLHFHQRVYKEYEGEPFIGFFQGRLPTLMIFDTELIKRIFVKDFSHFVDHGFKMSEEADPLNALNLFNVQGQRWKDLRTKLVPTFTSGKMKGMFPLIQECTERFDEHLDQLAKSGEIFEAKNLLGCLFTDVIGSCIFGINCNTIKEPNNEFRVMGKRLIDVTPIQAFKGMLVFLFNDLALKLKIGVTDPEVTEFFKKLTLDLVAHRKKNNIVRKDFLQLLMELKENGRVSVDDDDEDEDSHLHRNETSNNIKFDDIDMVAQASVFFLAGFETSSTVISFALLELAANPDVQRKAQIEIDELLAQADGKVTYESLKEMKYLDWILQESMRKYPPVAVHFRECSKTYKIPDTDKTLEKGDMVTIPNHALQNDPKYFPNPDRFDPERFNDDDFLHKHQYIYSPFGEGPRQCIGNRFAIIQSKMALLVFLRKYTISFTAKTVFPIELDIKQFILTTKDGIWLKMEHRGEE</sequence>
<dbReference type="GO" id="GO:0004497">
    <property type="term" value="F:monooxygenase activity"/>
    <property type="evidence" value="ECO:0007669"/>
    <property type="project" value="UniProtKB-KW"/>
</dbReference>
<keyword evidence="10 13" id="KW-0408">Iron</keyword>
<evidence type="ECO:0000256" key="9">
    <source>
        <dbReference type="ARBA" id="ARBA00023002"/>
    </source>
</evidence>
<feature type="transmembrane region" description="Helical" evidence="15">
    <location>
        <begin position="6"/>
        <end position="30"/>
    </location>
</feature>
<dbReference type="GO" id="GO:0005506">
    <property type="term" value="F:iron ion binding"/>
    <property type="evidence" value="ECO:0007669"/>
    <property type="project" value="InterPro"/>
</dbReference>
<dbReference type="CDD" id="cd11056">
    <property type="entry name" value="CYP6-like"/>
    <property type="match status" value="1"/>
</dbReference>
<dbReference type="PANTHER" id="PTHR24292">
    <property type="entry name" value="CYTOCHROME P450"/>
    <property type="match status" value="1"/>
</dbReference>
<reference evidence="16 17" key="1">
    <citation type="submission" date="2020-04" db="EMBL/GenBank/DDBJ databases">
        <authorList>
            <person name="Alioto T."/>
            <person name="Alioto T."/>
            <person name="Gomez Garrido J."/>
        </authorList>
    </citation>
    <scope>NUCLEOTIDE SEQUENCE [LARGE SCALE GENOMIC DNA]</scope>
</reference>
<dbReference type="EMBL" id="CADEPI010000019">
    <property type="protein sequence ID" value="CAB3365184.1"/>
    <property type="molecule type" value="Genomic_DNA"/>
</dbReference>
<dbReference type="PROSITE" id="PS00086">
    <property type="entry name" value="CYTOCHROME_P450"/>
    <property type="match status" value="1"/>
</dbReference>
<dbReference type="AlphaFoldDB" id="A0A8S1CAQ1"/>
<dbReference type="PRINTS" id="PR00385">
    <property type="entry name" value="P450"/>
</dbReference>
<evidence type="ECO:0000256" key="13">
    <source>
        <dbReference type="PIRSR" id="PIRSR602401-1"/>
    </source>
</evidence>
<dbReference type="PANTHER" id="PTHR24292:SF54">
    <property type="entry name" value="CYP9F3-RELATED"/>
    <property type="match status" value="1"/>
</dbReference>
<dbReference type="SUPFAM" id="SSF48264">
    <property type="entry name" value="Cytochrome P450"/>
    <property type="match status" value="1"/>
</dbReference>
<evidence type="ECO:0000256" key="10">
    <source>
        <dbReference type="ARBA" id="ARBA00023004"/>
    </source>
</evidence>
<accession>A0A8S1CAQ1</accession>
<evidence type="ECO:0000256" key="14">
    <source>
        <dbReference type="RuleBase" id="RU000461"/>
    </source>
</evidence>
<organism evidence="16 17">
    <name type="scientific">Cloeon dipterum</name>
    <dbReference type="NCBI Taxonomy" id="197152"/>
    <lineage>
        <taxon>Eukaryota</taxon>
        <taxon>Metazoa</taxon>
        <taxon>Ecdysozoa</taxon>
        <taxon>Arthropoda</taxon>
        <taxon>Hexapoda</taxon>
        <taxon>Insecta</taxon>
        <taxon>Pterygota</taxon>
        <taxon>Palaeoptera</taxon>
        <taxon>Ephemeroptera</taxon>
        <taxon>Pisciforma</taxon>
        <taxon>Baetidae</taxon>
        <taxon>Cloeon</taxon>
    </lineage>
</organism>
<dbReference type="GO" id="GO:0016705">
    <property type="term" value="F:oxidoreductase activity, acting on paired donors, with incorporation or reduction of molecular oxygen"/>
    <property type="evidence" value="ECO:0007669"/>
    <property type="project" value="InterPro"/>
</dbReference>
<dbReference type="InterPro" id="IPR001128">
    <property type="entry name" value="Cyt_P450"/>
</dbReference>
<evidence type="ECO:0000256" key="4">
    <source>
        <dbReference type="ARBA" id="ARBA00010617"/>
    </source>
</evidence>
<keyword evidence="15" id="KW-1133">Transmembrane helix</keyword>
<gene>
    <name evidence="16" type="ORF">CLODIP_2_CD06733</name>
</gene>
<evidence type="ECO:0000256" key="6">
    <source>
        <dbReference type="ARBA" id="ARBA00022723"/>
    </source>
</evidence>